<evidence type="ECO:0000256" key="2">
    <source>
        <dbReference type="ARBA" id="ARBA00022448"/>
    </source>
</evidence>
<dbReference type="Gene3D" id="1.20.58.160">
    <property type="match status" value="1"/>
</dbReference>
<dbReference type="AlphaFoldDB" id="A0A7S4IQZ9"/>
<dbReference type="Pfam" id="PF03127">
    <property type="entry name" value="GAT"/>
    <property type="match status" value="1"/>
</dbReference>
<dbReference type="InterPro" id="IPR002014">
    <property type="entry name" value="VHS_dom"/>
</dbReference>
<evidence type="ECO:0008006" key="9">
    <source>
        <dbReference type="Google" id="ProtNLM"/>
    </source>
</evidence>
<dbReference type="InterPro" id="IPR044836">
    <property type="entry name" value="TOL_plant"/>
</dbReference>
<name>A0A7S4IQZ9_9EUKA</name>
<dbReference type="SMART" id="SM00288">
    <property type="entry name" value="VHS"/>
    <property type="match status" value="1"/>
</dbReference>
<feature type="domain" description="GAT" evidence="7">
    <location>
        <begin position="176"/>
        <end position="264"/>
    </location>
</feature>
<evidence type="ECO:0000259" key="6">
    <source>
        <dbReference type="PROSITE" id="PS50179"/>
    </source>
</evidence>
<evidence type="ECO:0000256" key="3">
    <source>
        <dbReference type="ARBA" id="ARBA00022927"/>
    </source>
</evidence>
<dbReference type="Pfam" id="PF00790">
    <property type="entry name" value="VHS"/>
    <property type="match status" value="1"/>
</dbReference>
<feature type="compositionally biased region" description="Basic and acidic residues" evidence="5">
    <location>
        <begin position="348"/>
        <end position="359"/>
    </location>
</feature>
<keyword evidence="4" id="KW-0472">Membrane</keyword>
<reference evidence="8" key="1">
    <citation type="submission" date="2021-01" db="EMBL/GenBank/DDBJ databases">
        <authorList>
            <person name="Corre E."/>
            <person name="Pelletier E."/>
            <person name="Niang G."/>
            <person name="Scheremetjew M."/>
            <person name="Finn R."/>
            <person name="Kale V."/>
            <person name="Holt S."/>
            <person name="Cochrane G."/>
            <person name="Meng A."/>
            <person name="Brown T."/>
            <person name="Cohen L."/>
        </authorList>
    </citation>
    <scope>NUCLEOTIDE SEQUENCE</scope>
    <source>
        <strain evidence="8">DIVA3 518/3/11/1/6</strain>
    </source>
</reference>
<evidence type="ECO:0000256" key="1">
    <source>
        <dbReference type="ARBA" id="ARBA00004170"/>
    </source>
</evidence>
<evidence type="ECO:0000259" key="7">
    <source>
        <dbReference type="PROSITE" id="PS50909"/>
    </source>
</evidence>
<gene>
    <name evidence="8" type="ORF">VSP0166_LOCUS15909</name>
</gene>
<protein>
    <recommendedName>
        <fullName evidence="9">VHS domain-containing protein</fullName>
    </recommendedName>
</protein>
<dbReference type="InterPro" id="IPR004152">
    <property type="entry name" value="GAT_dom"/>
</dbReference>
<feature type="region of interest" description="Disordered" evidence="5">
    <location>
        <begin position="139"/>
        <end position="176"/>
    </location>
</feature>
<feature type="domain" description="VHS" evidence="6">
    <location>
        <begin position="10"/>
        <end position="132"/>
    </location>
</feature>
<keyword evidence="3" id="KW-0653">Protein transport</keyword>
<dbReference type="GO" id="GO:0043328">
    <property type="term" value="P:protein transport to vacuole involved in ubiquitin-dependent protein catabolic process via the multivesicular body sorting pathway"/>
    <property type="evidence" value="ECO:0007669"/>
    <property type="project" value="InterPro"/>
</dbReference>
<feature type="region of interest" description="Disordered" evidence="5">
    <location>
        <begin position="348"/>
        <end position="408"/>
    </location>
</feature>
<organism evidence="8">
    <name type="scientific">Vannella robusta</name>
    <dbReference type="NCBI Taxonomy" id="1487602"/>
    <lineage>
        <taxon>Eukaryota</taxon>
        <taxon>Amoebozoa</taxon>
        <taxon>Discosea</taxon>
        <taxon>Flabellinia</taxon>
        <taxon>Vannellidae</taxon>
        <taxon>Vannella</taxon>
    </lineage>
</organism>
<dbReference type="InterPro" id="IPR038425">
    <property type="entry name" value="GAT_sf"/>
</dbReference>
<evidence type="ECO:0000313" key="8">
    <source>
        <dbReference type="EMBL" id="CAE2237045.1"/>
    </source>
</evidence>
<dbReference type="PROSITE" id="PS50179">
    <property type="entry name" value="VHS"/>
    <property type="match status" value="1"/>
</dbReference>
<comment type="subcellular location">
    <subcellularLocation>
        <location evidence="1">Membrane</location>
        <topology evidence="1">Peripheral membrane protein</topology>
    </subcellularLocation>
</comment>
<feature type="region of interest" description="Disordered" evidence="5">
    <location>
        <begin position="308"/>
        <end position="332"/>
    </location>
</feature>
<dbReference type="GO" id="GO:0016020">
    <property type="term" value="C:membrane"/>
    <property type="evidence" value="ECO:0007669"/>
    <property type="project" value="UniProtKB-SubCell"/>
</dbReference>
<dbReference type="GO" id="GO:0043130">
    <property type="term" value="F:ubiquitin binding"/>
    <property type="evidence" value="ECO:0007669"/>
    <property type="project" value="InterPro"/>
</dbReference>
<dbReference type="CDD" id="cd03561">
    <property type="entry name" value="VHS"/>
    <property type="match status" value="1"/>
</dbReference>
<evidence type="ECO:0000256" key="5">
    <source>
        <dbReference type="SAM" id="MobiDB-lite"/>
    </source>
</evidence>
<dbReference type="Gene3D" id="1.25.40.90">
    <property type="match status" value="1"/>
</dbReference>
<feature type="compositionally biased region" description="Polar residues" evidence="5">
    <location>
        <begin position="319"/>
        <end position="331"/>
    </location>
</feature>
<dbReference type="PANTHER" id="PTHR45898">
    <property type="entry name" value="TOM1-LIKE PROTEIN"/>
    <property type="match status" value="1"/>
</dbReference>
<dbReference type="PROSITE" id="PS50909">
    <property type="entry name" value="GAT"/>
    <property type="match status" value="1"/>
</dbReference>
<dbReference type="SUPFAM" id="SSF48464">
    <property type="entry name" value="ENTH/VHS domain"/>
    <property type="match status" value="1"/>
</dbReference>
<keyword evidence="2" id="KW-0813">Transport</keyword>
<dbReference type="GO" id="GO:0005737">
    <property type="term" value="C:cytoplasm"/>
    <property type="evidence" value="ECO:0007669"/>
    <property type="project" value="UniProtKB-ARBA"/>
</dbReference>
<dbReference type="GO" id="GO:0035091">
    <property type="term" value="F:phosphatidylinositol binding"/>
    <property type="evidence" value="ECO:0007669"/>
    <property type="project" value="InterPro"/>
</dbReference>
<dbReference type="SUPFAM" id="SSF89009">
    <property type="entry name" value="GAT-like domain"/>
    <property type="match status" value="1"/>
</dbReference>
<sequence length="408" mass="45993">MSLEQLIIEATDDFLVACDWEKNFEICAKVTNDNDGNVFTTTVKRRIEKGSERTKSRAVELLQTGMQNSHWIVRAVHSPDFQKFLLDLVNGKSLNYDNKNKLLNLIRAWGEAFRPGNDHPGFPNFFRTYQFLEGSQRFPARDDDSNFMPPTAIESSGSRNRQPTPNQRPPPSSNASELEKVTYELEEKISQQELLKEVLQAIDPTVENVNGNDLVRELLGQCTTFQNRIRQVIERVSQDELLMRMLHYCDQLDDIQNKITTLMHAFSTRDTQKPPAAAAQAVSSSFGGLDAPVVLDIDVGSTRNRKKSFLSEVKPQAPVAQSNGNADTANADNEFDDMFDMLAMRHESKTKEEAPEQKNETSLLDMFSDLTTQTNPSNKDTNPSDLFNSSGSRPNPAQDIPDVFKDLL</sequence>
<feature type="compositionally biased region" description="Polar residues" evidence="5">
    <location>
        <begin position="369"/>
        <end position="395"/>
    </location>
</feature>
<dbReference type="EMBL" id="HBKP01022805">
    <property type="protein sequence ID" value="CAE2237045.1"/>
    <property type="molecule type" value="Transcribed_RNA"/>
</dbReference>
<evidence type="ECO:0000256" key="4">
    <source>
        <dbReference type="ARBA" id="ARBA00023136"/>
    </source>
</evidence>
<accession>A0A7S4IQZ9</accession>
<dbReference type="PANTHER" id="PTHR45898:SF4">
    <property type="entry name" value="TARGET OF MYB PROTEIN 1"/>
    <property type="match status" value="1"/>
</dbReference>
<dbReference type="InterPro" id="IPR008942">
    <property type="entry name" value="ENTH_VHS"/>
</dbReference>
<proteinExistence type="predicted"/>